<dbReference type="OrthoDB" id="3059835at2759"/>
<accession>A0A6A4GSR2</accession>
<dbReference type="InterPro" id="IPR016197">
    <property type="entry name" value="Chromo-like_dom_sf"/>
</dbReference>
<evidence type="ECO:0008006" key="5">
    <source>
        <dbReference type="Google" id="ProtNLM"/>
    </source>
</evidence>
<evidence type="ECO:0000313" key="3">
    <source>
        <dbReference type="EMBL" id="KAE9388718.1"/>
    </source>
</evidence>
<organism evidence="3 4">
    <name type="scientific">Gymnopus androsaceus JB14</name>
    <dbReference type="NCBI Taxonomy" id="1447944"/>
    <lineage>
        <taxon>Eukaryota</taxon>
        <taxon>Fungi</taxon>
        <taxon>Dikarya</taxon>
        <taxon>Basidiomycota</taxon>
        <taxon>Agaricomycotina</taxon>
        <taxon>Agaricomycetes</taxon>
        <taxon>Agaricomycetidae</taxon>
        <taxon>Agaricales</taxon>
        <taxon>Marasmiineae</taxon>
        <taxon>Omphalotaceae</taxon>
        <taxon>Gymnopus</taxon>
    </lineage>
</organism>
<evidence type="ECO:0000313" key="4">
    <source>
        <dbReference type="Proteomes" id="UP000799118"/>
    </source>
</evidence>
<sequence length="288" mass="32954">MADYYEVAFIRKAFMKNGKLHYRIHWAGWKTKDETDEPATSVASLGESFNQFWFSISPEEIYKTKPLVSLKQELIKNIAESTRVSQQCNPGPISVPPLRLSSAGTNGGSTPSEPTYPDTMAVDPQVLWLPPDRIGQAVDDPELLFKIVVNALALEGINGYEFYQHLKKDRKEFGQKWFKQQECVICTFETIQTVLTCPTRAVGYCGSCTVRLLLASREKFPNWAIAICIGPCCRQTGYLISIEWVFAQNEEARDKYKKQYKKEKNRMRKARAKEDKLVKQYEEGEIVD</sequence>
<dbReference type="Proteomes" id="UP000799118">
    <property type="component" value="Unassembled WGS sequence"/>
</dbReference>
<dbReference type="EMBL" id="ML769730">
    <property type="protein sequence ID" value="KAE9388718.1"/>
    <property type="molecule type" value="Genomic_DNA"/>
</dbReference>
<evidence type="ECO:0000256" key="1">
    <source>
        <dbReference type="SAM" id="Coils"/>
    </source>
</evidence>
<name>A0A6A4GSR2_9AGAR</name>
<protein>
    <recommendedName>
        <fullName evidence="5">Chromo domain-containing protein</fullName>
    </recommendedName>
</protein>
<feature type="compositionally biased region" description="Polar residues" evidence="2">
    <location>
        <begin position="102"/>
        <end position="113"/>
    </location>
</feature>
<proteinExistence type="predicted"/>
<gene>
    <name evidence="3" type="ORF">BT96DRAFT_1003934</name>
</gene>
<keyword evidence="1" id="KW-0175">Coiled coil</keyword>
<dbReference type="CDD" id="cd00024">
    <property type="entry name" value="CD_CSD"/>
    <property type="match status" value="1"/>
</dbReference>
<evidence type="ECO:0000256" key="2">
    <source>
        <dbReference type="SAM" id="MobiDB-lite"/>
    </source>
</evidence>
<dbReference type="SUPFAM" id="SSF54160">
    <property type="entry name" value="Chromo domain-like"/>
    <property type="match status" value="1"/>
</dbReference>
<dbReference type="AlphaFoldDB" id="A0A6A4GSR2"/>
<feature type="region of interest" description="Disordered" evidence="2">
    <location>
        <begin position="86"/>
        <end position="115"/>
    </location>
</feature>
<dbReference type="Gene3D" id="2.40.50.40">
    <property type="match status" value="1"/>
</dbReference>
<feature type="coiled-coil region" evidence="1">
    <location>
        <begin position="246"/>
        <end position="280"/>
    </location>
</feature>
<reference evidence="3" key="1">
    <citation type="journal article" date="2019" name="Environ. Microbiol.">
        <title>Fungal ecological strategies reflected in gene transcription - a case study of two litter decomposers.</title>
        <authorList>
            <person name="Barbi F."/>
            <person name="Kohler A."/>
            <person name="Barry K."/>
            <person name="Baskaran P."/>
            <person name="Daum C."/>
            <person name="Fauchery L."/>
            <person name="Ihrmark K."/>
            <person name="Kuo A."/>
            <person name="LaButti K."/>
            <person name="Lipzen A."/>
            <person name="Morin E."/>
            <person name="Grigoriev I.V."/>
            <person name="Henrissat B."/>
            <person name="Lindahl B."/>
            <person name="Martin F."/>
        </authorList>
    </citation>
    <scope>NUCLEOTIDE SEQUENCE</scope>
    <source>
        <strain evidence="3">JB14</strain>
    </source>
</reference>
<keyword evidence="4" id="KW-1185">Reference proteome</keyword>